<keyword evidence="1" id="KW-0808">Transferase</keyword>
<dbReference type="Proteomes" id="UP001174694">
    <property type="component" value="Unassembled WGS sequence"/>
</dbReference>
<accession>A0AA38VKJ7</accession>
<evidence type="ECO:0000313" key="1">
    <source>
        <dbReference type="EMBL" id="KAJ9149294.1"/>
    </source>
</evidence>
<sequence>MASATSVLSKTLQSITLTKIKELEKQRNSYETRKREVLAKAASCEDPRDRVTCLLDGVWELCPAAYRDPNVGNMERWLQQSRYDASIPVSTLDSFDSKLRKKLDTQSHKLSLADLYSRLLTEWMDPPSSFSSGKDTPSSDDASGDTFEMVERQKERLAGLVDKFESVVFEPYQTSESDISSFLDDLFPDDDAKKVLTTLRKRIARESKALMAESTPFNEESLARCIRGLLTEDLLSDEKQAILRDFLGNSVALGEIADVLNMRFTDLRQWQWDAGEEGIRVMPRQQLNGKYRIWADDDMLQMVFVQYIGIRLCNLLKSALKDFISDRSIWTWSQGAMESTPTQRDMDRRQYFTGVSLKPLSKKVVETERKNRYLDDFFLSQLPDGETSLYEGGNGGYDGDDDDEGFDEWKRPAGTHQKGPSIKQRLLRQLTSDMLIHRLRSVTYGKPLDSGKGVAILQTDLQWYGTSLPHSTVYAAMRYVGFTDDWVAFFKKYLEAPLNLDHSAEHRTPTGPRPRKRGVPMAHSSEKLIGELVLFFIDLTVNRQTGMLLHRLHDDIWLCGDPEDCARAWAGMQRFAEVFGLEFNSSKTGSVYLASEAKKDRKVAAVLPHGPVIIGFLKLNPESGDWDINQSQVDAHVWQLQKQLALCDSVLSWVQTWNSCIGRFFSHTFGEPAHCFGREHIDSTLQTYEKMQETIFGPGGNVVAHLKQMIRSRFQVDDPPDAFIFLPEHLGGLGVRNPFVSLFLVRDEISETPRQILEEFLERERDDHAHARRSFEATDEALLRRRLRAIYPDGRDERALDPGLRGFMPLAEYARFREAASPALHETYTRLLSVPELQGISLSKEVADALRRCGAAEGGRLEAEKRWIVQLYADELLETCGGISLVDKQFLPVGVLNMKRGKKVTWQMVL</sequence>
<dbReference type="GO" id="GO:0003964">
    <property type="term" value="F:RNA-directed DNA polymerase activity"/>
    <property type="evidence" value="ECO:0007669"/>
    <property type="project" value="UniProtKB-KW"/>
</dbReference>
<comment type="caution">
    <text evidence="1">The sequence shown here is derived from an EMBL/GenBank/DDBJ whole genome shotgun (WGS) entry which is preliminary data.</text>
</comment>
<keyword evidence="1" id="KW-0548">Nucleotidyltransferase</keyword>
<dbReference type="CDD" id="cd01709">
    <property type="entry name" value="RT_like_1"/>
    <property type="match status" value="1"/>
</dbReference>
<reference evidence="1" key="1">
    <citation type="submission" date="2022-07" db="EMBL/GenBank/DDBJ databases">
        <title>Fungi with potential for degradation of polypropylene.</title>
        <authorList>
            <person name="Gostincar C."/>
        </authorList>
    </citation>
    <scope>NUCLEOTIDE SEQUENCE</scope>
    <source>
        <strain evidence="1">EXF-13308</strain>
    </source>
</reference>
<name>A0AA38VKJ7_9PEZI</name>
<dbReference type="AlphaFoldDB" id="A0AA38VKJ7"/>
<dbReference type="PANTHER" id="PTHR37015:SF1">
    <property type="entry name" value="REVERSE TRANSCRIPTASE DOMAIN-CONTAINING PROTEIN"/>
    <property type="match status" value="1"/>
</dbReference>
<organism evidence="1 2">
    <name type="scientific">Pleurostoma richardsiae</name>
    <dbReference type="NCBI Taxonomy" id="41990"/>
    <lineage>
        <taxon>Eukaryota</taxon>
        <taxon>Fungi</taxon>
        <taxon>Dikarya</taxon>
        <taxon>Ascomycota</taxon>
        <taxon>Pezizomycotina</taxon>
        <taxon>Sordariomycetes</taxon>
        <taxon>Sordariomycetidae</taxon>
        <taxon>Calosphaeriales</taxon>
        <taxon>Pleurostomataceae</taxon>
        <taxon>Pleurostoma</taxon>
    </lineage>
</organism>
<keyword evidence="2" id="KW-1185">Reference proteome</keyword>
<protein>
    <submittedName>
        <fullName evidence="1">Reverse transcriptase</fullName>
    </submittedName>
</protein>
<dbReference type="EMBL" id="JANBVO010000010">
    <property type="protein sequence ID" value="KAJ9149294.1"/>
    <property type="molecule type" value="Genomic_DNA"/>
</dbReference>
<dbReference type="PANTHER" id="PTHR37015">
    <property type="entry name" value="REVERSE TRANSCRIPTASE DOMAIN-CONTAINING PROTEIN"/>
    <property type="match status" value="1"/>
</dbReference>
<gene>
    <name evidence="1" type="ORF">NKR23_g4392</name>
</gene>
<evidence type="ECO:0000313" key="2">
    <source>
        <dbReference type="Proteomes" id="UP001174694"/>
    </source>
</evidence>
<proteinExistence type="predicted"/>
<keyword evidence="1" id="KW-0695">RNA-directed DNA polymerase</keyword>